<protein>
    <recommendedName>
        <fullName evidence="3">Minor tail protein</fullName>
    </recommendedName>
</protein>
<gene>
    <name evidence="1" type="ORF">ACFQLX_02700</name>
</gene>
<evidence type="ECO:0008006" key="3">
    <source>
        <dbReference type="Google" id="ProtNLM"/>
    </source>
</evidence>
<reference evidence="2" key="1">
    <citation type="journal article" date="2019" name="Int. J. Syst. Evol. Microbiol.">
        <title>The Global Catalogue of Microorganisms (GCM) 10K type strain sequencing project: providing services to taxonomists for standard genome sequencing and annotation.</title>
        <authorList>
            <consortium name="The Broad Institute Genomics Platform"/>
            <consortium name="The Broad Institute Genome Sequencing Center for Infectious Disease"/>
            <person name="Wu L."/>
            <person name="Ma J."/>
        </authorList>
    </citation>
    <scope>NUCLEOTIDE SEQUENCE [LARGE SCALE GENOMIC DNA]</scope>
    <source>
        <strain evidence="2">CGMCC 1.13681</strain>
    </source>
</reference>
<proteinExistence type="predicted"/>
<dbReference type="EMBL" id="JBHSZO010000003">
    <property type="protein sequence ID" value="MFC7217087.1"/>
    <property type="molecule type" value="Genomic_DNA"/>
</dbReference>
<sequence length="218" mass="22017">MATYTPLSSLPYPAPADVADLPAHLKALADAADGRTVLRFADAAARDAKITAPVSGMVAWLTTSALLTIYDGNAWISPGVWTAYTPTWTAATTNPTLGDGTLQGRYALVGNTCHFQLVLAMGSTTAFGSGAYTFGLPVPAGATGVLVQFVGNAASTGGRALVSAQLTSTSGATGFTVWGPTSTSTPALGQIGATGVLGSAWAKDSGSFFRISGTYETA</sequence>
<dbReference type="RefSeq" id="WP_386411487.1">
    <property type="nucleotide sequence ID" value="NZ_JBHSZO010000003.1"/>
</dbReference>
<evidence type="ECO:0000313" key="2">
    <source>
        <dbReference type="Proteomes" id="UP001596413"/>
    </source>
</evidence>
<evidence type="ECO:0000313" key="1">
    <source>
        <dbReference type="EMBL" id="MFC7217087.1"/>
    </source>
</evidence>
<name>A0ABW2G8I5_9ACTN</name>
<accession>A0ABW2G8I5</accession>
<keyword evidence="2" id="KW-1185">Reference proteome</keyword>
<comment type="caution">
    <text evidence="1">The sequence shown here is derived from an EMBL/GenBank/DDBJ whole genome shotgun (WGS) entry which is preliminary data.</text>
</comment>
<organism evidence="1 2">
    <name type="scientific">Streptomyces polyrhachis</name>
    <dbReference type="NCBI Taxonomy" id="1282885"/>
    <lineage>
        <taxon>Bacteria</taxon>
        <taxon>Bacillati</taxon>
        <taxon>Actinomycetota</taxon>
        <taxon>Actinomycetes</taxon>
        <taxon>Kitasatosporales</taxon>
        <taxon>Streptomycetaceae</taxon>
        <taxon>Streptomyces</taxon>
    </lineage>
</organism>
<dbReference type="Proteomes" id="UP001596413">
    <property type="component" value="Unassembled WGS sequence"/>
</dbReference>